<dbReference type="RefSeq" id="WP_173087192.1">
    <property type="nucleotide sequence ID" value="NZ_BLTE01000031.1"/>
</dbReference>
<comment type="caution">
    <text evidence="1">The sequence shown here is derived from an EMBL/GenBank/DDBJ whole genome shotgun (WGS) entry which is preliminary data.</text>
</comment>
<evidence type="ECO:0000313" key="2">
    <source>
        <dbReference type="Proteomes" id="UP000494245"/>
    </source>
</evidence>
<dbReference type="Pfam" id="PF13424">
    <property type="entry name" value="TPR_12"/>
    <property type="match status" value="1"/>
</dbReference>
<accession>A0A6V8LWE3</accession>
<dbReference type="Proteomes" id="UP000494245">
    <property type="component" value="Unassembled WGS sequence"/>
</dbReference>
<dbReference type="SUPFAM" id="SSF48452">
    <property type="entry name" value="TPR-like"/>
    <property type="match status" value="1"/>
</dbReference>
<sequence>MTLKTSIGSKGSPKAMFASFVNNVSTDSKPSCSSGGCKGSCRASALTRLNREGMAACQAGDYGVAERLLEKGIDLANRCGSKMYVAKLRNNLGLVHLLAGRPLDASGQFWQALELVEGKLGRDNPLFRRIEGNLLRASGN</sequence>
<dbReference type="InterPro" id="IPR011990">
    <property type="entry name" value="TPR-like_helical_dom_sf"/>
</dbReference>
<reference evidence="1 2" key="1">
    <citation type="submission" date="2020-04" db="EMBL/GenBank/DDBJ databases">
        <authorList>
            <consortium name="Desulfovibrio sp. FSS-1 genome sequencing consortium"/>
            <person name="Shimoshige H."/>
            <person name="Kobayashi H."/>
            <person name="Maekawa T."/>
        </authorList>
    </citation>
    <scope>NUCLEOTIDE SEQUENCE [LARGE SCALE GENOMIC DNA]</scope>
    <source>
        <strain evidence="1 2">SIID29052-01</strain>
    </source>
</reference>
<protein>
    <recommendedName>
        <fullName evidence="3">Tetratricopeptide repeat protein</fullName>
    </recommendedName>
</protein>
<dbReference type="AlphaFoldDB" id="A0A6V8LWE3"/>
<name>A0A6V8LWE3_9BACT</name>
<reference evidence="1 2" key="2">
    <citation type="submission" date="2020-05" db="EMBL/GenBank/DDBJ databases">
        <title>Draft genome sequence of Desulfovibrio sp. strainFSS-1.</title>
        <authorList>
            <person name="Shimoshige H."/>
            <person name="Kobayashi H."/>
            <person name="Maekawa T."/>
        </authorList>
    </citation>
    <scope>NUCLEOTIDE SEQUENCE [LARGE SCALE GENOMIC DNA]</scope>
    <source>
        <strain evidence="1 2">SIID29052-01</strain>
    </source>
</reference>
<keyword evidence="2" id="KW-1185">Reference proteome</keyword>
<dbReference type="Gene3D" id="1.25.40.10">
    <property type="entry name" value="Tetratricopeptide repeat domain"/>
    <property type="match status" value="1"/>
</dbReference>
<evidence type="ECO:0000313" key="1">
    <source>
        <dbReference type="EMBL" id="GFK96054.1"/>
    </source>
</evidence>
<dbReference type="EMBL" id="BLTE01000031">
    <property type="protein sequence ID" value="GFK96054.1"/>
    <property type="molecule type" value="Genomic_DNA"/>
</dbReference>
<evidence type="ECO:0008006" key="3">
    <source>
        <dbReference type="Google" id="ProtNLM"/>
    </source>
</evidence>
<proteinExistence type="predicted"/>
<organism evidence="1 2">
    <name type="scientific">Fundidesulfovibrio magnetotacticus</name>
    <dbReference type="NCBI Taxonomy" id="2730080"/>
    <lineage>
        <taxon>Bacteria</taxon>
        <taxon>Pseudomonadati</taxon>
        <taxon>Thermodesulfobacteriota</taxon>
        <taxon>Desulfovibrionia</taxon>
        <taxon>Desulfovibrionales</taxon>
        <taxon>Desulfovibrionaceae</taxon>
        <taxon>Fundidesulfovibrio</taxon>
    </lineage>
</organism>
<gene>
    <name evidence="1" type="ORF">NNJEOMEG_03928</name>
</gene>